<evidence type="ECO:0000256" key="1">
    <source>
        <dbReference type="ARBA" id="ARBA00005703"/>
    </source>
</evidence>
<proteinExistence type="inferred from homology"/>
<sequence>MNTELIDQLKSFFDDVVLPKGYDKNIEKIREFAIAAKELKHRVIFITSGGTIVPFEKNMVRFLDNFSGGGRGSSTAEYFLEQGYHVLFFSRKNSLQPFIKNLMYHESDSFFTFLEHDKNTQHVKVSEHYYDQVSRHYLPWKKYIDSGHLIRLDFESVGEYLYYLRGISMELSILGKNLIVYAAAAVSDFYIPLSKMAEHKIQSMSKGLTISLDPVPKTIGFIVHLWAPKSFITTFKLETDDELLKTKSMQSLSNYGHQLVIANLLSNYRDRVIFYSPLLKDPLVILRETNDHQPIEIQIGKQLIQLHNNFLK</sequence>
<gene>
    <name evidence="3" type="ORF">DLAC_00433</name>
</gene>
<dbReference type="STRING" id="361077.A0A152A9Q2"/>
<dbReference type="EMBL" id="LODT01000001">
    <property type="protein sequence ID" value="KYR02950.1"/>
    <property type="molecule type" value="Genomic_DNA"/>
</dbReference>
<dbReference type="Pfam" id="PF04127">
    <property type="entry name" value="DFP"/>
    <property type="match status" value="1"/>
</dbReference>
<name>A0A152A9Q2_TIELA</name>
<evidence type="ECO:0000313" key="4">
    <source>
        <dbReference type="Proteomes" id="UP000076078"/>
    </source>
</evidence>
<keyword evidence="4" id="KW-1185">Reference proteome</keyword>
<dbReference type="FunCoup" id="A0A152A9Q2">
    <property type="interactions" value="845"/>
</dbReference>
<dbReference type="InterPro" id="IPR007085">
    <property type="entry name" value="DNA/pantothenate-metab_flavo_C"/>
</dbReference>
<evidence type="ECO:0000259" key="2">
    <source>
        <dbReference type="Pfam" id="PF04127"/>
    </source>
</evidence>
<dbReference type="SUPFAM" id="SSF102645">
    <property type="entry name" value="CoaB-like"/>
    <property type="match status" value="1"/>
</dbReference>
<dbReference type="PANTHER" id="PTHR12290">
    <property type="entry name" value="CORNICHON-RELATED"/>
    <property type="match status" value="1"/>
</dbReference>
<dbReference type="GO" id="GO:0015937">
    <property type="term" value="P:coenzyme A biosynthetic process"/>
    <property type="evidence" value="ECO:0007669"/>
    <property type="project" value="UniProtKB-ARBA"/>
</dbReference>
<dbReference type="OMA" id="LERYQHH"/>
<comment type="similarity">
    <text evidence="1">Belongs to the PPC synthetase family.</text>
</comment>
<dbReference type="OrthoDB" id="70224at2759"/>
<dbReference type="InterPro" id="IPR035929">
    <property type="entry name" value="CoaB-like_sf"/>
</dbReference>
<dbReference type="GO" id="GO:0016874">
    <property type="term" value="F:ligase activity"/>
    <property type="evidence" value="ECO:0007669"/>
    <property type="project" value="UniProtKB-KW"/>
</dbReference>
<reference evidence="3 4" key="1">
    <citation type="submission" date="2015-12" db="EMBL/GenBank/DDBJ databases">
        <title>Dictyostelia acquired genes for synthesis and detection of signals that induce cell-type specialization by lateral gene transfer from prokaryotes.</title>
        <authorList>
            <person name="Gloeckner G."/>
            <person name="Schaap P."/>
        </authorList>
    </citation>
    <scope>NUCLEOTIDE SEQUENCE [LARGE SCALE GENOMIC DNA]</scope>
    <source>
        <strain evidence="3 4">TK</strain>
    </source>
</reference>
<feature type="domain" description="DNA/pantothenate metabolism flavoprotein C-terminal" evidence="2">
    <location>
        <begin position="178"/>
        <end position="267"/>
    </location>
</feature>
<dbReference type="Gene3D" id="3.40.50.10300">
    <property type="entry name" value="CoaB-like"/>
    <property type="match status" value="1"/>
</dbReference>
<accession>A0A152A9Q2</accession>
<protein>
    <submittedName>
        <fullName evidence="3">Phosphopantothenatecysteine ligase</fullName>
    </submittedName>
</protein>
<comment type="caution">
    <text evidence="3">The sequence shown here is derived from an EMBL/GenBank/DDBJ whole genome shotgun (WGS) entry which is preliminary data.</text>
</comment>
<evidence type="ECO:0000313" key="3">
    <source>
        <dbReference type="EMBL" id="KYR02950.1"/>
    </source>
</evidence>
<dbReference type="Proteomes" id="UP000076078">
    <property type="component" value="Unassembled WGS sequence"/>
</dbReference>
<dbReference type="InParanoid" id="A0A152A9Q2"/>
<organism evidence="3 4">
    <name type="scientific">Tieghemostelium lacteum</name>
    <name type="common">Slime mold</name>
    <name type="synonym">Dictyostelium lacteum</name>
    <dbReference type="NCBI Taxonomy" id="361077"/>
    <lineage>
        <taxon>Eukaryota</taxon>
        <taxon>Amoebozoa</taxon>
        <taxon>Evosea</taxon>
        <taxon>Eumycetozoa</taxon>
        <taxon>Dictyostelia</taxon>
        <taxon>Dictyosteliales</taxon>
        <taxon>Raperosteliaceae</taxon>
        <taxon>Tieghemostelium</taxon>
    </lineage>
</organism>
<dbReference type="AlphaFoldDB" id="A0A152A9Q2"/>
<keyword evidence="3" id="KW-0436">Ligase</keyword>